<dbReference type="Gene3D" id="3.40.190.10">
    <property type="entry name" value="Periplasmic binding protein-like II"/>
    <property type="match status" value="1"/>
</dbReference>
<keyword evidence="3" id="KW-0732">Signal</keyword>
<organism evidence="4 5">
    <name type="scientific">Paenibacillus etheri</name>
    <dbReference type="NCBI Taxonomy" id="1306852"/>
    <lineage>
        <taxon>Bacteria</taxon>
        <taxon>Bacillati</taxon>
        <taxon>Bacillota</taxon>
        <taxon>Bacilli</taxon>
        <taxon>Bacillales</taxon>
        <taxon>Paenibacillaceae</taxon>
        <taxon>Paenibacillus</taxon>
    </lineage>
</organism>
<evidence type="ECO:0000256" key="2">
    <source>
        <dbReference type="ARBA" id="ARBA00022448"/>
    </source>
</evidence>
<dbReference type="InterPro" id="IPR006059">
    <property type="entry name" value="SBP"/>
</dbReference>
<dbReference type="GO" id="GO:1901982">
    <property type="term" value="F:maltose binding"/>
    <property type="evidence" value="ECO:0007669"/>
    <property type="project" value="TreeGrafter"/>
</dbReference>
<proteinExistence type="inferred from homology"/>
<dbReference type="PANTHER" id="PTHR30061">
    <property type="entry name" value="MALTOSE-BINDING PERIPLASMIC PROTEIN"/>
    <property type="match status" value="1"/>
</dbReference>
<name>A0A0W1ASC2_9BACL</name>
<accession>A0A0W1ASC2</accession>
<dbReference type="OrthoDB" id="9795467at2"/>
<evidence type="ECO:0000256" key="1">
    <source>
        <dbReference type="ARBA" id="ARBA00008520"/>
    </source>
</evidence>
<dbReference type="RefSeq" id="WP_060626218.1">
    <property type="nucleotide sequence ID" value="NZ_LCZJ02000037.1"/>
</dbReference>
<evidence type="ECO:0000313" key="5">
    <source>
        <dbReference type="Proteomes" id="UP000054709"/>
    </source>
</evidence>
<evidence type="ECO:0000256" key="3">
    <source>
        <dbReference type="ARBA" id="ARBA00022729"/>
    </source>
</evidence>
<keyword evidence="5" id="KW-1185">Reference proteome</keyword>
<dbReference type="SUPFAM" id="SSF53850">
    <property type="entry name" value="Periplasmic binding protein-like II"/>
    <property type="match status" value="1"/>
</dbReference>
<dbReference type="AlphaFoldDB" id="A0A0W1ASC2"/>
<dbReference type="GO" id="GO:0055052">
    <property type="term" value="C:ATP-binding cassette (ABC) transporter complex, substrate-binding subunit-containing"/>
    <property type="evidence" value="ECO:0007669"/>
    <property type="project" value="TreeGrafter"/>
</dbReference>
<gene>
    <name evidence="4" type="ORF">UQ64_28730</name>
</gene>
<comment type="similarity">
    <text evidence="1">Belongs to the bacterial solute-binding protein 1 family.</text>
</comment>
<sequence>MEKKNKEIVLWHEFDGPGDTSIEVLEGICKLYTERFGVQITPQVMNITELTARLNQIKDTHQGPHLAMVPADMSSYVENGLYSEVPGWLFDDALTEGALSTMQLDGVQYGIPVLRGNHLVVYYNPEIYASAPTTWDVFEEAAERLSAQGIIPIGADLQQGYWFIPFLTAFGGWPVQHGKPNIVTPEMKRALEFIHDKMDQGVLVSLDGSTGLLEQFIDGKIGAIICGEWIYNHLDKQMNNRLAVCQLPVIEGQQSLSMSSSIGLIYPNHSLTAEEREDILSFTHFMLSDECQTMWTLGVQRIPAQEEVLNRLAASATPNKKMILSLLDHARPMPTYPFMIHVWEALNTGLTELPLSNPEQALKKIEQTIQASWGAYKS</sequence>
<dbReference type="Pfam" id="PF13416">
    <property type="entry name" value="SBP_bac_8"/>
    <property type="match status" value="1"/>
</dbReference>
<evidence type="ECO:0000313" key="4">
    <source>
        <dbReference type="EMBL" id="KTD84147.1"/>
    </source>
</evidence>
<dbReference type="EMBL" id="LCZJ02000037">
    <property type="protein sequence ID" value="KTD84147.1"/>
    <property type="molecule type" value="Genomic_DNA"/>
</dbReference>
<reference evidence="4 5" key="1">
    <citation type="journal article" date="2015" name="Int. Biodeterior. Biodegradation">
        <title>Physiological and genetic screening methods for the isolation of methyl tert-butyl ether-degrading bacteria for bioremediation purposes.</title>
        <authorList>
            <person name="Guisado I.M."/>
            <person name="Purswani J."/>
            <person name="Gonzalez Lopez J."/>
            <person name="Pozo C."/>
        </authorList>
    </citation>
    <scope>NUCLEOTIDE SEQUENCE [LARGE SCALE GENOMIC DNA]</scope>
    <source>
        <strain evidence="4 5">SH7</strain>
    </source>
</reference>
<protein>
    <submittedName>
        <fullName evidence="4">ABC transporter substrate-binding protein</fullName>
    </submittedName>
</protein>
<dbReference type="Proteomes" id="UP000054709">
    <property type="component" value="Unassembled WGS sequence"/>
</dbReference>
<keyword evidence="2" id="KW-0813">Transport</keyword>
<dbReference type="GO" id="GO:0015768">
    <property type="term" value="P:maltose transport"/>
    <property type="evidence" value="ECO:0007669"/>
    <property type="project" value="TreeGrafter"/>
</dbReference>
<dbReference type="PANTHER" id="PTHR30061:SF50">
    <property type="entry name" value="MALTOSE_MALTODEXTRIN-BINDING PERIPLASMIC PROTEIN"/>
    <property type="match status" value="1"/>
</dbReference>
<comment type="caution">
    <text evidence="4">The sequence shown here is derived from an EMBL/GenBank/DDBJ whole genome shotgun (WGS) entry which is preliminary data.</text>
</comment>
<dbReference type="GO" id="GO:0042956">
    <property type="term" value="P:maltodextrin transmembrane transport"/>
    <property type="evidence" value="ECO:0007669"/>
    <property type="project" value="TreeGrafter"/>
</dbReference>